<name>A0A2W4QY32_9GAMM</name>
<dbReference type="AlphaFoldDB" id="A0A2W4QY32"/>
<keyword evidence="2 4" id="KW-0238">DNA-binding</keyword>
<feature type="domain" description="HTH tetR-type" evidence="5">
    <location>
        <begin position="12"/>
        <end position="72"/>
    </location>
</feature>
<evidence type="ECO:0000313" key="7">
    <source>
        <dbReference type="Proteomes" id="UP000249396"/>
    </source>
</evidence>
<evidence type="ECO:0000256" key="2">
    <source>
        <dbReference type="ARBA" id="ARBA00023125"/>
    </source>
</evidence>
<evidence type="ECO:0000256" key="1">
    <source>
        <dbReference type="ARBA" id="ARBA00023015"/>
    </source>
</evidence>
<dbReference type="EMBL" id="QJPH01000346">
    <property type="protein sequence ID" value="PZN77021.1"/>
    <property type="molecule type" value="Genomic_DNA"/>
</dbReference>
<dbReference type="PROSITE" id="PS50977">
    <property type="entry name" value="HTH_TETR_2"/>
    <property type="match status" value="1"/>
</dbReference>
<dbReference type="PANTHER" id="PTHR47506">
    <property type="entry name" value="TRANSCRIPTIONAL REGULATORY PROTEIN"/>
    <property type="match status" value="1"/>
</dbReference>
<dbReference type="Gene3D" id="1.10.357.10">
    <property type="entry name" value="Tetracycline Repressor, domain 2"/>
    <property type="match status" value="1"/>
</dbReference>
<dbReference type="SUPFAM" id="SSF48498">
    <property type="entry name" value="Tetracyclin repressor-like, C-terminal domain"/>
    <property type="match status" value="1"/>
</dbReference>
<evidence type="ECO:0000313" key="6">
    <source>
        <dbReference type="EMBL" id="PZN77021.1"/>
    </source>
</evidence>
<evidence type="ECO:0000259" key="5">
    <source>
        <dbReference type="PROSITE" id="PS50977"/>
    </source>
</evidence>
<dbReference type="Proteomes" id="UP000249396">
    <property type="component" value="Unassembled WGS sequence"/>
</dbReference>
<evidence type="ECO:0000256" key="3">
    <source>
        <dbReference type="ARBA" id="ARBA00023163"/>
    </source>
</evidence>
<accession>A0A2W4QY32</accession>
<keyword evidence="1" id="KW-0805">Transcription regulation</keyword>
<dbReference type="InterPro" id="IPR009057">
    <property type="entry name" value="Homeodomain-like_sf"/>
</dbReference>
<dbReference type="PRINTS" id="PR00455">
    <property type="entry name" value="HTHTETR"/>
</dbReference>
<dbReference type="InterPro" id="IPR036271">
    <property type="entry name" value="Tet_transcr_reg_TetR-rel_C_sf"/>
</dbReference>
<dbReference type="GO" id="GO:0003677">
    <property type="term" value="F:DNA binding"/>
    <property type="evidence" value="ECO:0007669"/>
    <property type="project" value="UniProtKB-UniRule"/>
</dbReference>
<proteinExistence type="predicted"/>
<dbReference type="Pfam" id="PF00440">
    <property type="entry name" value="TetR_N"/>
    <property type="match status" value="1"/>
</dbReference>
<dbReference type="InterPro" id="IPR001647">
    <property type="entry name" value="HTH_TetR"/>
</dbReference>
<sequence length="197" mass="22376">MSNEIEAVPKESIKRLQIIQAAFKLFSENGFYATGVDLIMRQAHVSKRTMYVYFPAKNDLIVAVLKFYRANYERSLSDLLARNDLSSREKIVAIFEDAARNWFANSQFHGCLAVNAMGEFAGKDPNIENACLEFKTWELDVFRELTKELPVMNPQDLAFKLLVLLEGMGGIAQVMKQPCPIDIKQMVNDLIDCQCVV</sequence>
<dbReference type="SUPFAM" id="SSF46689">
    <property type="entry name" value="Homeodomain-like"/>
    <property type="match status" value="1"/>
</dbReference>
<gene>
    <name evidence="6" type="ORF">DM484_15510</name>
</gene>
<comment type="caution">
    <text evidence="6">The sequence shown here is derived from an EMBL/GenBank/DDBJ whole genome shotgun (WGS) entry which is preliminary data.</text>
</comment>
<evidence type="ECO:0000256" key="4">
    <source>
        <dbReference type="PROSITE-ProRule" id="PRU00335"/>
    </source>
</evidence>
<dbReference type="PANTHER" id="PTHR47506:SF1">
    <property type="entry name" value="HTH-TYPE TRANSCRIPTIONAL REGULATOR YJDC"/>
    <property type="match status" value="1"/>
</dbReference>
<feature type="DNA-binding region" description="H-T-H motif" evidence="4">
    <location>
        <begin position="35"/>
        <end position="54"/>
    </location>
</feature>
<protein>
    <submittedName>
        <fullName evidence="6">TetR/AcrR family transcriptional regulator</fullName>
    </submittedName>
</protein>
<organism evidence="6 7">
    <name type="scientific">Candidatus Methylumidiphilus alinenensis</name>
    <dbReference type="NCBI Taxonomy" id="2202197"/>
    <lineage>
        <taxon>Bacteria</taxon>
        <taxon>Pseudomonadati</taxon>
        <taxon>Pseudomonadota</taxon>
        <taxon>Gammaproteobacteria</taxon>
        <taxon>Methylococcales</taxon>
        <taxon>Candidatus Methylumidiphilus</taxon>
    </lineage>
</organism>
<reference evidence="6 7" key="1">
    <citation type="journal article" date="2018" name="Aquat. Microb. Ecol.">
        <title>Gammaproteobacterial methanotrophs dominate.</title>
        <authorList>
            <person name="Rissanen A.J."/>
            <person name="Saarenheimo J."/>
            <person name="Tiirola M."/>
            <person name="Peura S."/>
            <person name="Aalto S.L."/>
            <person name="Karvinen A."/>
            <person name="Nykanen H."/>
        </authorList>
    </citation>
    <scope>NUCLEOTIDE SEQUENCE [LARGE SCALE GENOMIC DNA]</scope>
    <source>
        <strain evidence="6">AMbin10</strain>
    </source>
</reference>
<keyword evidence="3" id="KW-0804">Transcription</keyword>